<gene>
    <name evidence="1" type="ORF">FHX81_1180</name>
</gene>
<dbReference type="OrthoDB" id="5242095at2"/>
<organism evidence="1 2">
    <name type="scientific">Saccharothrix saharensis</name>
    <dbReference type="NCBI Taxonomy" id="571190"/>
    <lineage>
        <taxon>Bacteria</taxon>
        <taxon>Bacillati</taxon>
        <taxon>Actinomycetota</taxon>
        <taxon>Actinomycetes</taxon>
        <taxon>Pseudonocardiales</taxon>
        <taxon>Pseudonocardiaceae</taxon>
        <taxon>Saccharothrix</taxon>
    </lineage>
</organism>
<comment type="caution">
    <text evidence="1">The sequence shown here is derived from an EMBL/GenBank/DDBJ whole genome shotgun (WGS) entry which is preliminary data.</text>
</comment>
<keyword evidence="2" id="KW-1185">Reference proteome</keyword>
<proteinExistence type="predicted"/>
<evidence type="ECO:0000313" key="1">
    <source>
        <dbReference type="EMBL" id="TQM78894.1"/>
    </source>
</evidence>
<protein>
    <submittedName>
        <fullName evidence="1">Uncharacterized protein</fullName>
    </submittedName>
</protein>
<sequence length="112" mass="12528">MNCQQCRTEFAASATGRPRLYCSSACRQRAFRARRDVERTAVALPGQVEALAVALRDNAEVIRFLARGWTPVEPDVSLPDLLRTTAELAERLRDLGGRLVDHLPADVPWVNR</sequence>
<dbReference type="EMBL" id="VFPP01000001">
    <property type="protein sequence ID" value="TQM78894.1"/>
    <property type="molecule type" value="Genomic_DNA"/>
</dbReference>
<name>A0A543J7U1_9PSEU</name>
<accession>A0A543J7U1</accession>
<reference evidence="1 2" key="1">
    <citation type="submission" date="2019-06" db="EMBL/GenBank/DDBJ databases">
        <title>Sequencing the genomes of 1000 actinobacteria strains.</title>
        <authorList>
            <person name="Klenk H.-P."/>
        </authorList>
    </citation>
    <scope>NUCLEOTIDE SEQUENCE [LARGE SCALE GENOMIC DNA]</scope>
    <source>
        <strain evidence="1 2">DSM 45456</strain>
    </source>
</reference>
<dbReference type="AlphaFoldDB" id="A0A543J7U1"/>
<evidence type="ECO:0000313" key="2">
    <source>
        <dbReference type="Proteomes" id="UP000316628"/>
    </source>
</evidence>
<dbReference type="RefSeq" id="WP_141975800.1">
    <property type="nucleotide sequence ID" value="NZ_VFPP01000001.1"/>
</dbReference>
<dbReference type="Proteomes" id="UP000316628">
    <property type="component" value="Unassembled WGS sequence"/>
</dbReference>